<dbReference type="Gene3D" id="3.30.70.3580">
    <property type="entry name" value="Antirestriction protein"/>
    <property type="match status" value="1"/>
</dbReference>
<accession>A0ABW9VT59</accession>
<proteinExistence type="inferred from homology"/>
<evidence type="ECO:0008006" key="4">
    <source>
        <dbReference type="Google" id="ProtNLM"/>
    </source>
</evidence>
<evidence type="ECO:0000313" key="3">
    <source>
        <dbReference type="Proteomes" id="UP000642144"/>
    </source>
</evidence>
<comment type="caution">
    <text evidence="2">The sequence shown here is derived from an EMBL/GenBank/DDBJ whole genome shotgun (WGS) entry which is preliminary data.</text>
</comment>
<sequence length="147" mass="16586">MDHDQQVMAVPEAESGLITARLVPCEERLSFLPQRFGPHFLLAENTIYDTMRRLCSGNNGGWWAFYLLSNGGVFMAPTDALAYHVECEDKGYAGWMEAKLLGMGVTAMALNRLSFMRGGARYADLFYRLREFISQQPQARQLVALLD</sequence>
<keyword evidence="3" id="KW-1185">Reference proteome</keyword>
<dbReference type="InterPro" id="IPR004914">
    <property type="entry name" value="Antirestrict"/>
</dbReference>
<name>A0ABW9VT59_9BURK</name>
<dbReference type="InterPro" id="IPR042297">
    <property type="entry name" value="Antirestriction_sf"/>
</dbReference>
<evidence type="ECO:0000256" key="1">
    <source>
        <dbReference type="ARBA" id="ARBA00008618"/>
    </source>
</evidence>
<dbReference type="EMBL" id="WWCT01000001">
    <property type="protein sequence ID" value="MYN24808.1"/>
    <property type="molecule type" value="Genomic_DNA"/>
</dbReference>
<organism evidence="2 3">
    <name type="scientific">Duganella levis</name>
    <dbReference type="NCBI Taxonomy" id="2692169"/>
    <lineage>
        <taxon>Bacteria</taxon>
        <taxon>Pseudomonadati</taxon>
        <taxon>Pseudomonadota</taxon>
        <taxon>Betaproteobacteria</taxon>
        <taxon>Burkholderiales</taxon>
        <taxon>Oxalobacteraceae</taxon>
        <taxon>Telluria group</taxon>
        <taxon>Duganella</taxon>
    </lineage>
</organism>
<evidence type="ECO:0000313" key="2">
    <source>
        <dbReference type="EMBL" id="MYN24808.1"/>
    </source>
</evidence>
<gene>
    <name evidence="2" type="ORF">GTP69_00105</name>
</gene>
<reference evidence="2 3" key="1">
    <citation type="submission" date="2019-12" db="EMBL/GenBank/DDBJ databases">
        <title>Novel species isolated from a subtropical stream in China.</title>
        <authorList>
            <person name="Lu H."/>
        </authorList>
    </citation>
    <scope>NUCLEOTIDE SEQUENCE [LARGE SCALE GENOMIC DNA]</scope>
    <source>
        <strain evidence="2 3">CY42W</strain>
    </source>
</reference>
<protein>
    <recommendedName>
        <fullName evidence="4">Antirestriction protein</fullName>
    </recommendedName>
</protein>
<dbReference type="Proteomes" id="UP000642144">
    <property type="component" value="Unassembled WGS sequence"/>
</dbReference>
<dbReference type="RefSeq" id="WP_161052972.1">
    <property type="nucleotide sequence ID" value="NZ_WWCT01000001.1"/>
</dbReference>
<dbReference type="Pfam" id="PF03230">
    <property type="entry name" value="Antirestrict"/>
    <property type="match status" value="1"/>
</dbReference>
<comment type="similarity">
    <text evidence="1">Belongs to the antirestriction protein family.</text>
</comment>